<dbReference type="PROSITE" id="PS50929">
    <property type="entry name" value="ABC_TM1F"/>
    <property type="match status" value="1"/>
</dbReference>
<dbReference type="GO" id="GO:0005524">
    <property type="term" value="F:ATP binding"/>
    <property type="evidence" value="ECO:0007669"/>
    <property type="project" value="UniProtKB-KW"/>
</dbReference>
<sequence length="607" mass="69675">MNKKEESKKPVRRRKQVFLLLRGIFMESIRRYMQFVRPYKWYIIATMIIGIIKFAIPLLIPLLLKYVVDEIIGNETMPMSVKTTRLWWALVIMLVIFVLIRPIVEYYRQYFAQWTASKVLYDIRNQLFTHMQKLSFTYYSNHRTGEIISRVINDVEQTKDFIITGLMNLWLDMATIMIALVIMMKMDMKLTLVSISTLPIYALSVKYFFGRLRQRTRMRSQALAELQAYLHERVQGMSVIKSFAIEEAEQKRFSAQNNHFLTKALMHTSWNAKSFAVVNTVTDIAPIMVIIYAGYQVLLGHITVGTMVAFVGYIDRLYSPLRRLVNSSTTLTQSFASMDRMFEFFDEPYDVTDAPNAVDCREVKGDIVFDHVTFAYHKNEPPVLRDISFSVKAGETIALVGMSGGGKSTLVSLIPRFYDVTEGRILLDGIDIRDIRVRSLRDKIGIVFQDSFLFSDSVKDNILLGKPDATDEEVIAAAKAANAHDFIMSLPDGYDTKVGERGIKLSGGQKQRIAIARVFLKNPPLLIFDEATSALDLENEHYIQEALERLAKNRTTFIVAHRLSTITHADRIFLIENGKIVESGTHEELMAKQGSYYHLFTIQQLHQ</sequence>
<dbReference type="InterPro" id="IPR017871">
    <property type="entry name" value="ABC_transporter-like_CS"/>
</dbReference>
<evidence type="ECO:0000256" key="6">
    <source>
        <dbReference type="ARBA" id="ARBA00022989"/>
    </source>
</evidence>
<evidence type="ECO:0000256" key="5">
    <source>
        <dbReference type="ARBA" id="ARBA00022840"/>
    </source>
</evidence>
<dbReference type="InterPro" id="IPR039421">
    <property type="entry name" value="Type_1_exporter"/>
</dbReference>
<reference evidence="11 12" key="1">
    <citation type="submission" date="2016-01" db="EMBL/GenBank/DDBJ databases">
        <title>Draft Genome Sequences of Seven Thermophilic Sporeformers Isolated from Foods.</title>
        <authorList>
            <person name="Berendsen E.M."/>
            <person name="Wells-Bennik M.H."/>
            <person name="Krawcyk A.O."/>
            <person name="De Jong A."/>
            <person name="Holsappel S."/>
            <person name="Eijlander R.T."/>
            <person name="Kuipers O.P."/>
        </authorList>
    </citation>
    <scope>NUCLEOTIDE SEQUENCE [LARGE SCALE GENOMIC DNA]</scope>
    <source>
        <strain evidence="11 12">B4119</strain>
    </source>
</reference>
<dbReference type="FunFam" id="3.40.50.300:FF:000218">
    <property type="entry name" value="Multidrug ABC transporter ATP-binding protein"/>
    <property type="match status" value="1"/>
</dbReference>
<feature type="transmembrane region" description="Helical" evidence="8">
    <location>
        <begin position="161"/>
        <end position="184"/>
    </location>
</feature>
<protein>
    <recommendedName>
        <fullName evidence="13">ABC transporter ATP-binding protein</fullName>
    </recommendedName>
</protein>
<dbReference type="SMART" id="SM00382">
    <property type="entry name" value="AAA"/>
    <property type="match status" value="1"/>
</dbReference>
<dbReference type="Gene3D" id="3.40.50.300">
    <property type="entry name" value="P-loop containing nucleotide triphosphate hydrolases"/>
    <property type="match status" value="1"/>
</dbReference>
<dbReference type="PROSITE" id="PS50893">
    <property type="entry name" value="ABC_TRANSPORTER_2"/>
    <property type="match status" value="1"/>
</dbReference>
<evidence type="ECO:0000256" key="2">
    <source>
        <dbReference type="ARBA" id="ARBA00005417"/>
    </source>
</evidence>
<evidence type="ECO:0008006" key="13">
    <source>
        <dbReference type="Google" id="ProtNLM"/>
    </source>
</evidence>
<evidence type="ECO:0000256" key="8">
    <source>
        <dbReference type="SAM" id="Phobius"/>
    </source>
</evidence>
<keyword evidence="3 8" id="KW-0812">Transmembrane</keyword>
<comment type="subcellular location">
    <subcellularLocation>
        <location evidence="1">Cell membrane</location>
        <topology evidence="1">Multi-pass membrane protein</topology>
    </subcellularLocation>
</comment>
<feature type="transmembrane region" description="Helical" evidence="8">
    <location>
        <begin position="86"/>
        <end position="104"/>
    </location>
</feature>
<dbReference type="GO" id="GO:0005886">
    <property type="term" value="C:plasma membrane"/>
    <property type="evidence" value="ECO:0007669"/>
    <property type="project" value="UniProtKB-SubCell"/>
</dbReference>
<evidence type="ECO:0000313" key="11">
    <source>
        <dbReference type="EMBL" id="KYD08684.1"/>
    </source>
</evidence>
<keyword evidence="7 8" id="KW-0472">Membrane</keyword>
<name>A0A150L8R3_9BACL</name>
<gene>
    <name evidence="11" type="ORF">B4119_0501</name>
</gene>
<dbReference type="PANTHER" id="PTHR43394:SF1">
    <property type="entry name" value="ATP-BINDING CASSETTE SUB-FAMILY B MEMBER 10, MITOCHONDRIAL"/>
    <property type="match status" value="1"/>
</dbReference>
<dbReference type="Pfam" id="PF00005">
    <property type="entry name" value="ABC_tran"/>
    <property type="match status" value="1"/>
</dbReference>
<organism evidence="11 12">
    <name type="scientific">Saccharococcus caldoxylosilyticus</name>
    <dbReference type="NCBI Taxonomy" id="81408"/>
    <lineage>
        <taxon>Bacteria</taxon>
        <taxon>Bacillati</taxon>
        <taxon>Bacillota</taxon>
        <taxon>Bacilli</taxon>
        <taxon>Bacillales</taxon>
        <taxon>Anoxybacillaceae</taxon>
        <taxon>Saccharococcus</taxon>
    </lineage>
</organism>
<dbReference type="InterPro" id="IPR003439">
    <property type="entry name" value="ABC_transporter-like_ATP-bd"/>
</dbReference>
<evidence type="ECO:0000259" key="9">
    <source>
        <dbReference type="PROSITE" id="PS50893"/>
    </source>
</evidence>
<dbReference type="GO" id="GO:0015421">
    <property type="term" value="F:ABC-type oligopeptide transporter activity"/>
    <property type="evidence" value="ECO:0007669"/>
    <property type="project" value="TreeGrafter"/>
</dbReference>
<dbReference type="STRING" id="81408.B4119_0501"/>
<dbReference type="PROSITE" id="PS00211">
    <property type="entry name" value="ABC_TRANSPORTER_1"/>
    <property type="match status" value="1"/>
</dbReference>
<dbReference type="InterPro" id="IPR027417">
    <property type="entry name" value="P-loop_NTPase"/>
</dbReference>
<dbReference type="InterPro" id="IPR003593">
    <property type="entry name" value="AAA+_ATPase"/>
</dbReference>
<comment type="caution">
    <text evidence="11">The sequence shown here is derived from an EMBL/GenBank/DDBJ whole genome shotgun (WGS) entry which is preliminary data.</text>
</comment>
<evidence type="ECO:0000313" key="12">
    <source>
        <dbReference type="Proteomes" id="UP000075455"/>
    </source>
</evidence>
<dbReference type="SUPFAM" id="SSF90123">
    <property type="entry name" value="ABC transporter transmembrane region"/>
    <property type="match status" value="1"/>
</dbReference>
<evidence type="ECO:0000259" key="10">
    <source>
        <dbReference type="PROSITE" id="PS50929"/>
    </source>
</evidence>
<dbReference type="PANTHER" id="PTHR43394">
    <property type="entry name" value="ATP-DEPENDENT PERMEASE MDL1, MITOCHONDRIAL"/>
    <property type="match status" value="1"/>
</dbReference>
<dbReference type="SUPFAM" id="SSF52540">
    <property type="entry name" value="P-loop containing nucleoside triphosphate hydrolases"/>
    <property type="match status" value="1"/>
</dbReference>
<dbReference type="EMBL" id="LQYS01000102">
    <property type="protein sequence ID" value="KYD08684.1"/>
    <property type="molecule type" value="Genomic_DNA"/>
</dbReference>
<evidence type="ECO:0000256" key="3">
    <source>
        <dbReference type="ARBA" id="ARBA00022692"/>
    </source>
</evidence>
<dbReference type="PATRIC" id="fig|81408.3.peg.811"/>
<accession>A0A150L8R3</accession>
<dbReference type="InterPro" id="IPR036640">
    <property type="entry name" value="ABC1_TM_sf"/>
</dbReference>
<comment type="similarity">
    <text evidence="2">Belongs to the ABC transporter superfamily.</text>
</comment>
<feature type="domain" description="ABC transporter" evidence="9">
    <location>
        <begin position="367"/>
        <end position="602"/>
    </location>
</feature>
<dbReference type="GO" id="GO:0016887">
    <property type="term" value="F:ATP hydrolysis activity"/>
    <property type="evidence" value="ECO:0007669"/>
    <property type="project" value="InterPro"/>
</dbReference>
<dbReference type="Pfam" id="PF00664">
    <property type="entry name" value="ABC_membrane"/>
    <property type="match status" value="1"/>
</dbReference>
<evidence type="ECO:0000256" key="4">
    <source>
        <dbReference type="ARBA" id="ARBA00022741"/>
    </source>
</evidence>
<evidence type="ECO:0000256" key="7">
    <source>
        <dbReference type="ARBA" id="ARBA00023136"/>
    </source>
</evidence>
<dbReference type="InterPro" id="IPR011527">
    <property type="entry name" value="ABC1_TM_dom"/>
</dbReference>
<feature type="domain" description="ABC transmembrane type-1" evidence="10">
    <location>
        <begin position="44"/>
        <end position="333"/>
    </location>
</feature>
<keyword evidence="4" id="KW-0547">Nucleotide-binding</keyword>
<feature type="transmembrane region" description="Helical" evidence="8">
    <location>
        <begin position="41"/>
        <end position="66"/>
    </location>
</feature>
<evidence type="ECO:0000256" key="1">
    <source>
        <dbReference type="ARBA" id="ARBA00004651"/>
    </source>
</evidence>
<proteinExistence type="inferred from homology"/>
<dbReference type="Proteomes" id="UP000075455">
    <property type="component" value="Unassembled WGS sequence"/>
</dbReference>
<feature type="transmembrane region" description="Helical" evidence="8">
    <location>
        <begin position="299"/>
        <end position="318"/>
    </location>
</feature>
<dbReference type="AlphaFoldDB" id="A0A150L8R3"/>
<feature type="transmembrane region" description="Helical" evidence="8">
    <location>
        <begin position="190"/>
        <end position="209"/>
    </location>
</feature>
<dbReference type="Gene3D" id="1.20.1560.10">
    <property type="entry name" value="ABC transporter type 1, transmembrane domain"/>
    <property type="match status" value="1"/>
</dbReference>
<keyword evidence="5" id="KW-0067">ATP-binding</keyword>
<dbReference type="eggNOG" id="COG1132">
    <property type="taxonomic scope" value="Bacteria"/>
</dbReference>
<dbReference type="CDD" id="cd03251">
    <property type="entry name" value="ABCC_MsbA"/>
    <property type="match status" value="1"/>
</dbReference>
<keyword evidence="6 8" id="KW-1133">Transmembrane helix</keyword>